<name>A0ABQ6ZH91_9GAMM</name>
<dbReference type="EMBL" id="PDWW01000012">
    <property type="protein sequence ID" value="KAF1725146.1"/>
    <property type="molecule type" value="Genomic_DNA"/>
</dbReference>
<sequence>MLFIVLVIAFRQPLADVLWPQTRIQSLLDQADQALRAGHLDATDGSGARQLYEAAQALDNDRTEAADGLGRVAQAALRAADVALGQGRFDEARAHLALARDLQVPRPQADALALRLRTREAEHAGVDGLLAAAARAQADERLWGGDDTALPLYQRVLALQPTRIEALEGREDALSDLLQEAGSHLRRGEIGEAAARITSARTFDAGHVDLPQAEAALAAAVDARRRAGARDLARGRLASARAAYEAVLSAAPDDGGARQGLEQIGIAHARQAEREAGDFDFVQARHELGLARELAPQSGRLAQAEQAVARAREVQQRQGATASLGARERERRVVALLARMAQAEAQGQWLTPPGESAYDTLRAAQALSPDSPAVKQAATRLLPAVRNCYEEELRANRIRRAQACQQAWQTLQPRDPALVDARRRLAEKWIAVGTERLGAGDLAFATEARDQAHALDAQAGGFAEFEQRVQSATTGRSP</sequence>
<evidence type="ECO:0000313" key="1">
    <source>
        <dbReference type="EMBL" id="KAF1725146.1"/>
    </source>
</evidence>
<dbReference type="Gene3D" id="1.25.40.10">
    <property type="entry name" value="Tetratricopeptide repeat domain"/>
    <property type="match status" value="1"/>
</dbReference>
<evidence type="ECO:0000313" key="2">
    <source>
        <dbReference type="Proteomes" id="UP000781710"/>
    </source>
</evidence>
<comment type="caution">
    <text evidence="1">The sequence shown here is derived from an EMBL/GenBank/DDBJ whole genome shotgun (WGS) entry which is preliminary data.</text>
</comment>
<dbReference type="InterPro" id="IPR011990">
    <property type="entry name" value="TPR-like_helical_dom_sf"/>
</dbReference>
<organism evidence="1 2">
    <name type="scientific">Pseudoxanthomonas japonensis</name>
    <dbReference type="NCBI Taxonomy" id="69284"/>
    <lineage>
        <taxon>Bacteria</taxon>
        <taxon>Pseudomonadati</taxon>
        <taxon>Pseudomonadota</taxon>
        <taxon>Gammaproteobacteria</taxon>
        <taxon>Lysobacterales</taxon>
        <taxon>Lysobacteraceae</taxon>
        <taxon>Pseudoxanthomonas</taxon>
    </lineage>
</organism>
<gene>
    <name evidence="1" type="ORF">CSC78_10055</name>
</gene>
<dbReference type="Proteomes" id="UP000781710">
    <property type="component" value="Unassembled WGS sequence"/>
</dbReference>
<accession>A0ABQ6ZH91</accession>
<evidence type="ECO:0008006" key="3">
    <source>
        <dbReference type="Google" id="ProtNLM"/>
    </source>
</evidence>
<keyword evidence="2" id="KW-1185">Reference proteome</keyword>
<reference evidence="1 2" key="1">
    <citation type="submission" date="2017-10" db="EMBL/GenBank/DDBJ databases">
        <title>Whole genome sequencing of members of genus Pseudoxanthomonas.</title>
        <authorList>
            <person name="Kumar S."/>
            <person name="Bansal K."/>
            <person name="Kaur A."/>
            <person name="Patil P."/>
            <person name="Sharma S."/>
            <person name="Patil P.B."/>
        </authorList>
    </citation>
    <scope>NUCLEOTIDE SEQUENCE [LARGE SCALE GENOMIC DNA]</scope>
    <source>
        <strain evidence="1 2">DSM 17109</strain>
    </source>
</reference>
<proteinExistence type="predicted"/>
<protein>
    <recommendedName>
        <fullName evidence="3">Tetratricopeptide repeat-containing protein</fullName>
    </recommendedName>
</protein>